<evidence type="ECO:0000313" key="1">
    <source>
        <dbReference type="EMBL" id="BBO77578.1"/>
    </source>
</evidence>
<dbReference type="OrthoDB" id="5422012at2"/>
<protein>
    <submittedName>
        <fullName evidence="1">Uncharacterized protein</fullName>
    </submittedName>
</protein>
<accession>A0A5K7Z948</accession>
<name>A0A5K7Z948_9BACT</name>
<dbReference type="KEGG" id="dwd:DSCW_49950"/>
<keyword evidence="2" id="KW-1185">Reference proteome</keyword>
<dbReference type="Pfam" id="PF11848">
    <property type="entry name" value="DUF3368"/>
    <property type="match status" value="1"/>
</dbReference>
<dbReference type="InterPro" id="IPR021799">
    <property type="entry name" value="PIN-like_prokaryotic"/>
</dbReference>
<dbReference type="RefSeq" id="WP_155306305.1">
    <property type="nucleotide sequence ID" value="NZ_AP021875.1"/>
</dbReference>
<dbReference type="Proteomes" id="UP000427769">
    <property type="component" value="Chromosome"/>
</dbReference>
<organism evidence="1 2">
    <name type="scientific">Desulfosarcina widdelii</name>
    <dbReference type="NCBI Taxonomy" id="947919"/>
    <lineage>
        <taxon>Bacteria</taxon>
        <taxon>Pseudomonadati</taxon>
        <taxon>Thermodesulfobacteriota</taxon>
        <taxon>Desulfobacteria</taxon>
        <taxon>Desulfobacterales</taxon>
        <taxon>Desulfosarcinaceae</taxon>
        <taxon>Desulfosarcina</taxon>
    </lineage>
</organism>
<gene>
    <name evidence="1" type="ORF">DSCW_49950</name>
</gene>
<sequence>MDGPLAMIDASSAILLTKAGIMDACCQVFRIKMTRRVFEEVTVMDRPGERRLRALAGKASGFVVVEDPTGPFPDQAGADLQRLHQGERDTLHHFLNGTVRFVILDDGKGVQVCRRQGIPHINALLCPKILYYCEWLPDARQVRSLFDRIAGLGRYSKDVLAWARQCRRSDLEFFLNR</sequence>
<reference evidence="1 2" key="1">
    <citation type="submission" date="2019-11" db="EMBL/GenBank/DDBJ databases">
        <title>Comparative genomics of hydrocarbon-degrading Desulfosarcina strains.</title>
        <authorList>
            <person name="Watanabe M."/>
            <person name="Kojima H."/>
            <person name="Fukui M."/>
        </authorList>
    </citation>
    <scope>NUCLEOTIDE SEQUENCE [LARGE SCALE GENOMIC DNA]</scope>
    <source>
        <strain evidence="1 2">PP31</strain>
    </source>
</reference>
<dbReference type="AlphaFoldDB" id="A0A5K7Z948"/>
<dbReference type="EMBL" id="AP021875">
    <property type="protein sequence ID" value="BBO77578.1"/>
    <property type="molecule type" value="Genomic_DNA"/>
</dbReference>
<proteinExistence type="predicted"/>
<evidence type="ECO:0000313" key="2">
    <source>
        <dbReference type="Proteomes" id="UP000427769"/>
    </source>
</evidence>